<accession>A0A451D9G8</accession>
<comment type="function">
    <text evidence="12">Catalyzes the prenylation of para-hydroxybenzoate (PHB) with an all-trans polyprenyl group. Mediates the second step in the final reaction sequence of ubiquinone-8 (UQ-8) biosynthesis, which is the condensation of the polyisoprenoid side chain with PHB, generating the first membrane-bound Q intermediate 3-octaprenyl-4-hydroxybenzoate.</text>
</comment>
<feature type="transmembrane region" description="Helical" evidence="12">
    <location>
        <begin position="99"/>
        <end position="129"/>
    </location>
</feature>
<feature type="transmembrane region" description="Helical" evidence="12">
    <location>
        <begin position="141"/>
        <end position="160"/>
    </location>
</feature>
<proteinExistence type="inferred from homology"/>
<gene>
    <name evidence="12 14" type="primary">ubiA</name>
    <name evidence="14" type="ORF">ERCIKOCA2762_172</name>
</gene>
<evidence type="ECO:0000256" key="6">
    <source>
        <dbReference type="ARBA" id="ARBA00022679"/>
    </source>
</evidence>
<keyword evidence="8 12" id="KW-0812">Transmembrane</keyword>
<comment type="subcellular location">
    <subcellularLocation>
        <location evidence="12">Cell inner membrane</location>
        <topology evidence="12">Multi-pass membrane protein</topology>
    </subcellularLocation>
    <subcellularLocation>
        <location evidence="2">Membrane</location>
        <topology evidence="2">Multi-pass membrane protein</topology>
    </subcellularLocation>
</comment>
<feature type="transmembrane region" description="Helical" evidence="12">
    <location>
        <begin position="270"/>
        <end position="287"/>
    </location>
</feature>
<keyword evidence="7 12" id="KW-0831">Ubiquinone biosynthesis</keyword>
<evidence type="ECO:0000256" key="5">
    <source>
        <dbReference type="ARBA" id="ARBA00022519"/>
    </source>
</evidence>
<dbReference type="EC" id="2.5.1.39" evidence="12 13"/>
<keyword evidence="11 12" id="KW-0472">Membrane</keyword>
<protein>
    <recommendedName>
        <fullName evidence="12 13">4-hydroxybenzoate octaprenyltransferase</fullName>
        <ecNumber evidence="12 13">2.5.1.39</ecNumber>
    </recommendedName>
    <alternativeName>
        <fullName evidence="12">4-HB polyprenyltransferase</fullName>
    </alternativeName>
</protein>
<feature type="transmembrane region" description="Helical" evidence="12">
    <location>
        <begin position="214"/>
        <end position="232"/>
    </location>
</feature>
<dbReference type="FunFam" id="1.10.357.140:FF:000002">
    <property type="entry name" value="4-hydroxybenzoate octaprenyltransferase"/>
    <property type="match status" value="1"/>
</dbReference>
<reference evidence="14 15" key="1">
    <citation type="submission" date="2019-02" db="EMBL/GenBank/DDBJ databases">
        <authorList>
            <person name="Manzano-Marin A."/>
            <person name="Manzano-Marin A."/>
        </authorList>
    </citation>
    <scope>NUCLEOTIDE SEQUENCE [LARGE SCALE GENOMIC DNA]</scope>
    <source>
        <strain evidence="14 15">ErCikochiana</strain>
    </source>
</reference>
<dbReference type="AlphaFoldDB" id="A0A451D9G8"/>
<feature type="transmembrane region" description="Helical" evidence="12">
    <location>
        <begin position="20"/>
        <end position="38"/>
    </location>
</feature>
<evidence type="ECO:0000313" key="14">
    <source>
        <dbReference type="EMBL" id="VFP82928.1"/>
    </source>
</evidence>
<dbReference type="PANTHER" id="PTHR11048:SF28">
    <property type="entry name" value="4-HYDROXYBENZOATE POLYPRENYLTRANSFERASE, MITOCHONDRIAL"/>
    <property type="match status" value="1"/>
</dbReference>
<dbReference type="InterPro" id="IPR039653">
    <property type="entry name" value="Prenyltransferase"/>
</dbReference>
<feature type="transmembrane region" description="Helical" evidence="12">
    <location>
        <begin position="166"/>
        <end position="184"/>
    </location>
</feature>
<dbReference type="Pfam" id="PF01040">
    <property type="entry name" value="UbiA"/>
    <property type="match status" value="1"/>
</dbReference>
<dbReference type="Gene3D" id="1.20.120.1780">
    <property type="entry name" value="UbiA prenyltransferase"/>
    <property type="match status" value="1"/>
</dbReference>
<evidence type="ECO:0000256" key="11">
    <source>
        <dbReference type="ARBA" id="ARBA00023136"/>
    </source>
</evidence>
<evidence type="ECO:0000256" key="4">
    <source>
        <dbReference type="ARBA" id="ARBA00022475"/>
    </source>
</evidence>
<sequence>MLQTVLKIRNLKAYCQLARINQPGGFFLLLWPTLWALWLSDMHAPPLKTLFVFILGVFCMRSAGCVVNDIIDSGIDRGVLRTKSRPLPSGKVSVQEAQILFIGLLFLALCLVLTLNMITICLSLCGLVLTCTYPFMKRYTYVPQVVLGASFSWGIPMAWSAVSENMPINCWLLFLANLLWVVSYDTEYSMADRADDLKIGVKSTAILFNSYDKIIISILQLAVWIVLMLVGFMMGLHLIFYAFMLLAFILFLYQQVLIAGRQAELCLKAFLHNNLVGFVVFIGIALGV</sequence>
<dbReference type="FunFam" id="1.20.120.1780:FF:000001">
    <property type="entry name" value="4-hydroxybenzoate octaprenyltransferase"/>
    <property type="match status" value="1"/>
</dbReference>
<keyword evidence="9 12" id="KW-0460">Magnesium</keyword>
<keyword evidence="6 12" id="KW-0808">Transferase</keyword>
<evidence type="ECO:0000256" key="12">
    <source>
        <dbReference type="HAMAP-Rule" id="MF_01635"/>
    </source>
</evidence>
<comment type="cofactor">
    <cofactor evidence="1 12">
        <name>Mg(2+)</name>
        <dbReference type="ChEBI" id="CHEBI:18420"/>
    </cofactor>
</comment>
<evidence type="ECO:0000313" key="15">
    <source>
        <dbReference type="Proteomes" id="UP000294368"/>
    </source>
</evidence>
<keyword evidence="5 12" id="KW-0997">Cell inner membrane</keyword>
<feature type="transmembrane region" description="Helical" evidence="12">
    <location>
        <begin position="238"/>
        <end position="258"/>
    </location>
</feature>
<evidence type="ECO:0000256" key="13">
    <source>
        <dbReference type="NCBIfam" id="TIGR01474"/>
    </source>
</evidence>
<keyword evidence="10 12" id="KW-1133">Transmembrane helix</keyword>
<comment type="catalytic activity">
    <reaction evidence="12">
        <text>all-trans-octaprenyl diphosphate + 4-hydroxybenzoate = 4-hydroxy-3-(all-trans-octaprenyl)benzoate + diphosphate</text>
        <dbReference type="Rhea" id="RHEA:27782"/>
        <dbReference type="ChEBI" id="CHEBI:1617"/>
        <dbReference type="ChEBI" id="CHEBI:17879"/>
        <dbReference type="ChEBI" id="CHEBI:33019"/>
        <dbReference type="ChEBI" id="CHEBI:57711"/>
        <dbReference type="EC" id="2.5.1.39"/>
    </reaction>
</comment>
<evidence type="ECO:0000256" key="10">
    <source>
        <dbReference type="ARBA" id="ARBA00022989"/>
    </source>
</evidence>
<evidence type="ECO:0000256" key="8">
    <source>
        <dbReference type="ARBA" id="ARBA00022692"/>
    </source>
</evidence>
<dbReference type="CDD" id="cd13959">
    <property type="entry name" value="PT_UbiA_COQ2"/>
    <property type="match status" value="1"/>
</dbReference>
<dbReference type="PROSITE" id="PS00943">
    <property type="entry name" value="UBIA"/>
    <property type="match status" value="1"/>
</dbReference>
<dbReference type="InterPro" id="IPR006370">
    <property type="entry name" value="HB_polyprenyltransferase-like"/>
</dbReference>
<comment type="similarity">
    <text evidence="3 12">Belongs to the UbiA prenyltransferase family.</text>
</comment>
<dbReference type="EMBL" id="LR217715">
    <property type="protein sequence ID" value="VFP82928.1"/>
    <property type="molecule type" value="Genomic_DNA"/>
</dbReference>
<evidence type="ECO:0000256" key="3">
    <source>
        <dbReference type="ARBA" id="ARBA00005985"/>
    </source>
</evidence>
<evidence type="ECO:0000256" key="2">
    <source>
        <dbReference type="ARBA" id="ARBA00004141"/>
    </source>
</evidence>
<dbReference type="InterPro" id="IPR030470">
    <property type="entry name" value="UbiA_prenylTrfase_CS"/>
</dbReference>
<dbReference type="InterPro" id="IPR044878">
    <property type="entry name" value="UbiA_sf"/>
</dbReference>
<dbReference type="GO" id="GO:0005886">
    <property type="term" value="C:plasma membrane"/>
    <property type="evidence" value="ECO:0007669"/>
    <property type="project" value="UniProtKB-SubCell"/>
</dbReference>
<dbReference type="PANTHER" id="PTHR11048">
    <property type="entry name" value="PRENYLTRANSFERASES"/>
    <property type="match status" value="1"/>
</dbReference>
<dbReference type="GO" id="GO:0008412">
    <property type="term" value="F:4-hydroxybenzoate polyprenyltransferase activity"/>
    <property type="evidence" value="ECO:0007669"/>
    <property type="project" value="UniProtKB-UniRule"/>
</dbReference>
<dbReference type="UniPathway" id="UPA00232"/>
<dbReference type="Gene3D" id="1.10.357.140">
    <property type="entry name" value="UbiA prenyltransferase"/>
    <property type="match status" value="1"/>
</dbReference>
<feature type="transmembrane region" description="Helical" evidence="12">
    <location>
        <begin position="50"/>
        <end position="71"/>
    </location>
</feature>
<dbReference type="NCBIfam" id="TIGR01474">
    <property type="entry name" value="ubiA_proteo"/>
    <property type="match status" value="1"/>
</dbReference>
<organism evidence="14 15">
    <name type="scientific">Candidatus Erwinia haradaeae</name>
    <dbReference type="NCBI Taxonomy" id="1922217"/>
    <lineage>
        <taxon>Bacteria</taxon>
        <taxon>Pseudomonadati</taxon>
        <taxon>Pseudomonadota</taxon>
        <taxon>Gammaproteobacteria</taxon>
        <taxon>Enterobacterales</taxon>
        <taxon>Erwiniaceae</taxon>
        <taxon>Erwinia</taxon>
    </lineage>
</organism>
<dbReference type="Proteomes" id="UP000294368">
    <property type="component" value="Chromosome"/>
</dbReference>
<dbReference type="HAMAP" id="MF_01635">
    <property type="entry name" value="UbiA"/>
    <property type="match status" value="1"/>
</dbReference>
<comment type="pathway">
    <text evidence="12">Cofactor biosynthesis; ubiquinone biosynthesis.</text>
</comment>
<evidence type="ECO:0000256" key="9">
    <source>
        <dbReference type="ARBA" id="ARBA00022842"/>
    </source>
</evidence>
<dbReference type="InterPro" id="IPR000537">
    <property type="entry name" value="UbiA_prenyltransferase"/>
</dbReference>
<keyword evidence="4 12" id="KW-1003">Cell membrane</keyword>
<name>A0A451D9G8_9GAMM</name>
<dbReference type="GO" id="GO:0006744">
    <property type="term" value="P:ubiquinone biosynthetic process"/>
    <property type="evidence" value="ECO:0007669"/>
    <property type="project" value="UniProtKB-UniRule"/>
</dbReference>
<evidence type="ECO:0000256" key="1">
    <source>
        <dbReference type="ARBA" id="ARBA00001946"/>
    </source>
</evidence>
<evidence type="ECO:0000256" key="7">
    <source>
        <dbReference type="ARBA" id="ARBA00022688"/>
    </source>
</evidence>